<dbReference type="PANTHER" id="PTHR10288">
    <property type="entry name" value="KH DOMAIN CONTAINING RNA BINDING PROTEIN"/>
    <property type="match status" value="1"/>
</dbReference>
<accession>A0A6A6LN93</accession>
<dbReference type="Proteomes" id="UP000467840">
    <property type="component" value="Chromosome 4"/>
</dbReference>
<dbReference type="PROSITE" id="PS50084">
    <property type="entry name" value="KH_TYPE_1"/>
    <property type="match status" value="3"/>
</dbReference>
<evidence type="ECO:0000313" key="5">
    <source>
        <dbReference type="EMBL" id="KAF2302514.1"/>
    </source>
</evidence>
<reference evidence="5 6" key="1">
    <citation type="journal article" date="2020" name="Mol. Plant">
        <title>The Chromosome-Based Rubber Tree Genome Provides New Insights into Spurge Genome Evolution and Rubber Biosynthesis.</title>
        <authorList>
            <person name="Liu J."/>
            <person name="Shi C."/>
            <person name="Shi C.C."/>
            <person name="Li W."/>
            <person name="Zhang Q.J."/>
            <person name="Zhang Y."/>
            <person name="Li K."/>
            <person name="Lu H.F."/>
            <person name="Shi C."/>
            <person name="Zhu S.T."/>
            <person name="Xiao Z.Y."/>
            <person name="Nan H."/>
            <person name="Yue Y."/>
            <person name="Zhu X.G."/>
            <person name="Wu Y."/>
            <person name="Hong X.N."/>
            <person name="Fan G.Y."/>
            <person name="Tong Y."/>
            <person name="Zhang D."/>
            <person name="Mao C.L."/>
            <person name="Liu Y.L."/>
            <person name="Hao S.J."/>
            <person name="Liu W.Q."/>
            <person name="Lv M.Q."/>
            <person name="Zhang H.B."/>
            <person name="Liu Y."/>
            <person name="Hu-Tang G.R."/>
            <person name="Wang J.P."/>
            <person name="Wang J.H."/>
            <person name="Sun Y.H."/>
            <person name="Ni S.B."/>
            <person name="Chen W.B."/>
            <person name="Zhang X.C."/>
            <person name="Jiao Y.N."/>
            <person name="Eichler E.E."/>
            <person name="Li G.H."/>
            <person name="Liu X."/>
            <person name="Gao L.Z."/>
        </authorList>
    </citation>
    <scope>NUCLEOTIDE SEQUENCE [LARGE SCALE GENOMIC DNA]</scope>
    <source>
        <strain evidence="6">cv. GT1</strain>
        <tissue evidence="5">Leaf</tissue>
    </source>
</reference>
<keyword evidence="1" id="KW-0677">Repeat</keyword>
<evidence type="ECO:0000313" key="6">
    <source>
        <dbReference type="Proteomes" id="UP000467840"/>
    </source>
</evidence>
<dbReference type="GO" id="GO:0003723">
    <property type="term" value="F:RNA binding"/>
    <property type="evidence" value="ECO:0007669"/>
    <property type="project" value="UniProtKB-UniRule"/>
</dbReference>
<protein>
    <recommendedName>
        <fullName evidence="4">K Homology domain-containing protein</fullName>
    </recommendedName>
</protein>
<dbReference type="AlphaFoldDB" id="A0A6A6LN93"/>
<comment type="caution">
    <text evidence="5">The sequence shown here is derived from an EMBL/GenBank/DDBJ whole genome shotgun (WGS) entry which is preliminary data.</text>
</comment>
<dbReference type="Pfam" id="PF00013">
    <property type="entry name" value="KH_1"/>
    <property type="match status" value="3"/>
</dbReference>
<dbReference type="InterPro" id="IPR036612">
    <property type="entry name" value="KH_dom_type_1_sf"/>
</dbReference>
<feature type="region of interest" description="Disordered" evidence="3">
    <location>
        <begin position="1"/>
        <end position="50"/>
    </location>
</feature>
<dbReference type="InterPro" id="IPR004087">
    <property type="entry name" value="KH_dom"/>
</dbReference>
<dbReference type="CDD" id="cd22461">
    <property type="entry name" value="KH-I_PEPPER_like_rpt3"/>
    <property type="match status" value="1"/>
</dbReference>
<feature type="compositionally biased region" description="Basic and acidic residues" evidence="3">
    <location>
        <begin position="32"/>
        <end position="50"/>
    </location>
</feature>
<dbReference type="CDD" id="cd22460">
    <property type="entry name" value="KH-I_PEPPER_rpt2_like"/>
    <property type="match status" value="1"/>
</dbReference>
<evidence type="ECO:0000259" key="4">
    <source>
        <dbReference type="SMART" id="SM00322"/>
    </source>
</evidence>
<keyword evidence="2" id="KW-0694">RNA-binding</keyword>
<name>A0A6A6LN93_HEVBR</name>
<dbReference type="EMBL" id="JAAGAX010000010">
    <property type="protein sequence ID" value="KAF2302514.1"/>
    <property type="molecule type" value="Genomic_DNA"/>
</dbReference>
<feature type="region of interest" description="Disordered" evidence="3">
    <location>
        <begin position="353"/>
        <end position="375"/>
    </location>
</feature>
<gene>
    <name evidence="5" type="ORF">GH714_036629</name>
</gene>
<feature type="domain" description="K Homology" evidence="4">
    <location>
        <begin position="56"/>
        <end position="136"/>
    </location>
</feature>
<dbReference type="InterPro" id="IPR004088">
    <property type="entry name" value="KH_dom_type_1"/>
</dbReference>
<feature type="domain" description="K Homology" evidence="4">
    <location>
        <begin position="232"/>
        <end position="302"/>
    </location>
</feature>
<evidence type="ECO:0000256" key="2">
    <source>
        <dbReference type="PROSITE-ProRule" id="PRU00117"/>
    </source>
</evidence>
<organism evidence="5 6">
    <name type="scientific">Hevea brasiliensis</name>
    <name type="common">Para rubber tree</name>
    <name type="synonym">Siphonia brasiliensis</name>
    <dbReference type="NCBI Taxonomy" id="3981"/>
    <lineage>
        <taxon>Eukaryota</taxon>
        <taxon>Viridiplantae</taxon>
        <taxon>Streptophyta</taxon>
        <taxon>Embryophyta</taxon>
        <taxon>Tracheophyta</taxon>
        <taxon>Spermatophyta</taxon>
        <taxon>Magnoliopsida</taxon>
        <taxon>eudicotyledons</taxon>
        <taxon>Gunneridae</taxon>
        <taxon>Pentapetalae</taxon>
        <taxon>rosids</taxon>
        <taxon>fabids</taxon>
        <taxon>Malpighiales</taxon>
        <taxon>Euphorbiaceae</taxon>
        <taxon>Crotonoideae</taxon>
        <taxon>Micrandreae</taxon>
        <taxon>Hevea</taxon>
    </lineage>
</organism>
<feature type="compositionally biased region" description="Basic and acidic residues" evidence="3">
    <location>
        <begin position="1"/>
        <end position="11"/>
    </location>
</feature>
<dbReference type="Gene3D" id="3.30.1370.10">
    <property type="entry name" value="K Homology domain, type 1"/>
    <property type="match status" value="1"/>
</dbReference>
<feature type="domain" description="K Homology" evidence="4">
    <location>
        <begin position="143"/>
        <end position="218"/>
    </location>
</feature>
<dbReference type="Gene3D" id="3.30.310.210">
    <property type="match status" value="1"/>
</dbReference>
<proteinExistence type="predicted"/>
<evidence type="ECO:0000256" key="1">
    <source>
        <dbReference type="ARBA" id="ARBA00022737"/>
    </source>
</evidence>
<sequence>MAGEDLLKRNDGGAPEDLQLKHDDVDVLEDSESPKIQESDPELAHDEGKRWPGWPGENVFRMLIPVQKVGSIIGRKGESIKKIIKETKARIKILDGPPGILERAVMVSAKEEPNVSISPAMDGLLRVHKQILGSDDSASPATSDIKARLLVAGAQAASLIGKQGSTIKSIQDASGCTIRILGAERLPPFALKDDNIVEILGEPASVHKGVELIANHLRKFLVDHSIIGVFETQMIHHMQIPLSYADALIGVSGANISYIRRASGAAIAVQETRDVPGEMTVEINGTASQMQTAQQLIQNVIAEGKSNSQNRTRESIGQGFNAYPAFSSSGSVSREYTPYPAKGLIYASQPSEVTRHVGHSPAENHGSGHGTDYGY</sequence>
<dbReference type="SUPFAM" id="SSF54791">
    <property type="entry name" value="Eukaryotic type KH-domain (KH-domain type I)"/>
    <property type="match status" value="3"/>
</dbReference>
<dbReference type="CDD" id="cd22459">
    <property type="entry name" value="KH-I_PEPPER_rpt1_like"/>
    <property type="match status" value="1"/>
</dbReference>
<keyword evidence="6" id="KW-1185">Reference proteome</keyword>
<evidence type="ECO:0000256" key="3">
    <source>
        <dbReference type="SAM" id="MobiDB-lite"/>
    </source>
</evidence>
<dbReference type="SMART" id="SM00322">
    <property type="entry name" value="KH"/>
    <property type="match status" value="3"/>
</dbReference>